<organism evidence="2">
    <name type="scientific">viral metagenome</name>
    <dbReference type="NCBI Taxonomy" id="1070528"/>
    <lineage>
        <taxon>unclassified sequences</taxon>
        <taxon>metagenomes</taxon>
        <taxon>organismal metagenomes</taxon>
    </lineage>
</organism>
<protein>
    <recommendedName>
        <fullName evidence="1">CRAL-TRIO domain-containing protein</fullName>
    </recommendedName>
</protein>
<dbReference type="EMBL" id="MN740890">
    <property type="protein sequence ID" value="QHU16802.1"/>
    <property type="molecule type" value="Genomic_DNA"/>
</dbReference>
<dbReference type="AlphaFoldDB" id="A0A6C0KFL8"/>
<reference evidence="2" key="1">
    <citation type="journal article" date="2020" name="Nature">
        <title>Giant virus diversity and host interactions through global metagenomics.</title>
        <authorList>
            <person name="Schulz F."/>
            <person name="Roux S."/>
            <person name="Paez-Espino D."/>
            <person name="Jungbluth S."/>
            <person name="Walsh D.A."/>
            <person name="Denef V.J."/>
            <person name="McMahon K.D."/>
            <person name="Konstantinidis K.T."/>
            <person name="Eloe-Fadrosh E.A."/>
            <person name="Kyrpides N.C."/>
            <person name="Woyke T."/>
        </authorList>
    </citation>
    <scope>NUCLEOTIDE SEQUENCE</scope>
    <source>
        <strain evidence="2">GVMAG-S-3300012000-53</strain>
    </source>
</reference>
<dbReference type="Pfam" id="PF00650">
    <property type="entry name" value="CRAL_TRIO"/>
    <property type="match status" value="1"/>
</dbReference>
<accession>A0A6C0KFL8</accession>
<sequence length="196" mass="23077">MDPSNIHNDIKKLQEEYYKTNTKNSFFKNKQKLECAETITQSYDVNVLLNNTIYIIPNTNSIFFDYTVFKMFANPTNYSVCIQHITNIIGYMISTYETYNVHINLNSFTITAYERYKQLIIDFCNICFNNSLSFYAKLDKIYIYNTPNMFDTITKLLTPFVDPTINSKMITYNKTGTNDILIRSNNSFIEYITKLK</sequence>
<dbReference type="SUPFAM" id="SSF52087">
    <property type="entry name" value="CRAL/TRIO domain"/>
    <property type="match status" value="1"/>
</dbReference>
<dbReference type="PROSITE" id="PS50191">
    <property type="entry name" value="CRAL_TRIO"/>
    <property type="match status" value="1"/>
</dbReference>
<dbReference type="Gene3D" id="3.40.525.10">
    <property type="entry name" value="CRAL-TRIO lipid binding domain"/>
    <property type="match status" value="1"/>
</dbReference>
<evidence type="ECO:0000259" key="1">
    <source>
        <dbReference type="PROSITE" id="PS50191"/>
    </source>
</evidence>
<name>A0A6C0KFL8_9ZZZZ</name>
<dbReference type="InterPro" id="IPR001251">
    <property type="entry name" value="CRAL-TRIO_dom"/>
</dbReference>
<proteinExistence type="predicted"/>
<dbReference type="InterPro" id="IPR036865">
    <property type="entry name" value="CRAL-TRIO_dom_sf"/>
</dbReference>
<evidence type="ECO:0000313" key="2">
    <source>
        <dbReference type="EMBL" id="QHU16802.1"/>
    </source>
</evidence>
<feature type="domain" description="CRAL-TRIO" evidence="1">
    <location>
        <begin position="85"/>
        <end position="196"/>
    </location>
</feature>